<dbReference type="Pfam" id="PF00717">
    <property type="entry name" value="Peptidase_S24"/>
    <property type="match status" value="1"/>
</dbReference>
<feature type="domain" description="HTH cro/C1-type" evidence="4">
    <location>
        <begin position="39"/>
        <end position="72"/>
    </location>
</feature>
<name>A0A380Q9P9_YERPU</name>
<evidence type="ECO:0000256" key="2">
    <source>
        <dbReference type="ARBA" id="ARBA00023125"/>
    </source>
</evidence>
<keyword evidence="3" id="KW-0804">Transcription</keyword>
<gene>
    <name evidence="5" type="ORF">NCTC8580_02720</name>
</gene>
<protein>
    <submittedName>
        <fullName evidence="5">Repressor protein C2</fullName>
    </submittedName>
</protein>
<dbReference type="GO" id="GO:0003677">
    <property type="term" value="F:DNA binding"/>
    <property type="evidence" value="ECO:0007669"/>
    <property type="project" value="UniProtKB-KW"/>
</dbReference>
<dbReference type="Pfam" id="PF01381">
    <property type="entry name" value="HTH_3"/>
    <property type="match status" value="1"/>
</dbReference>
<evidence type="ECO:0000256" key="1">
    <source>
        <dbReference type="ARBA" id="ARBA00023015"/>
    </source>
</evidence>
<dbReference type="InterPro" id="IPR036286">
    <property type="entry name" value="LexA/Signal_pep-like_sf"/>
</dbReference>
<dbReference type="EMBL" id="UHJC01000001">
    <property type="protein sequence ID" value="SUP83798.1"/>
    <property type="molecule type" value="Genomic_DNA"/>
</dbReference>
<evidence type="ECO:0000313" key="5">
    <source>
        <dbReference type="EMBL" id="SUP83798.1"/>
    </source>
</evidence>
<dbReference type="SUPFAM" id="SSF47413">
    <property type="entry name" value="lambda repressor-like DNA-binding domains"/>
    <property type="match status" value="1"/>
</dbReference>
<dbReference type="InterPro" id="IPR010982">
    <property type="entry name" value="Lambda_DNA-bd_dom_sf"/>
</dbReference>
<reference evidence="5 6" key="1">
    <citation type="submission" date="2018-06" db="EMBL/GenBank/DDBJ databases">
        <authorList>
            <consortium name="Pathogen Informatics"/>
            <person name="Doyle S."/>
        </authorList>
    </citation>
    <scope>NUCLEOTIDE SEQUENCE [LARGE SCALE GENOMIC DNA]</scope>
    <source>
        <strain evidence="5 6">NCTC8580</strain>
    </source>
</reference>
<organism evidence="5 6">
    <name type="scientific">Yersinia pseudotuberculosis</name>
    <dbReference type="NCBI Taxonomy" id="633"/>
    <lineage>
        <taxon>Bacteria</taxon>
        <taxon>Pseudomonadati</taxon>
        <taxon>Pseudomonadota</taxon>
        <taxon>Gammaproteobacteria</taxon>
        <taxon>Enterobacterales</taxon>
        <taxon>Yersiniaceae</taxon>
        <taxon>Yersinia</taxon>
    </lineage>
</organism>
<dbReference type="SUPFAM" id="SSF51306">
    <property type="entry name" value="LexA/Signal peptidase"/>
    <property type="match status" value="1"/>
</dbReference>
<dbReference type="PANTHER" id="PTHR40661:SF3">
    <property type="entry name" value="FELS-1 PROPHAGE TRANSCRIPTIONAL REGULATOR"/>
    <property type="match status" value="1"/>
</dbReference>
<dbReference type="InterPro" id="IPR001387">
    <property type="entry name" value="Cro/C1-type_HTH"/>
</dbReference>
<dbReference type="PROSITE" id="PS50943">
    <property type="entry name" value="HTH_CROC1"/>
    <property type="match status" value="1"/>
</dbReference>
<evidence type="ECO:0000313" key="6">
    <source>
        <dbReference type="Proteomes" id="UP000255087"/>
    </source>
</evidence>
<dbReference type="InterPro" id="IPR015927">
    <property type="entry name" value="Peptidase_S24_S26A/B/C"/>
</dbReference>
<keyword evidence="1" id="KW-0805">Transcription regulation</keyword>
<dbReference type="Proteomes" id="UP000255087">
    <property type="component" value="Unassembled WGS sequence"/>
</dbReference>
<evidence type="ECO:0000259" key="4">
    <source>
        <dbReference type="PROSITE" id="PS50943"/>
    </source>
</evidence>
<dbReference type="SMART" id="SM00530">
    <property type="entry name" value="HTH_XRE"/>
    <property type="match status" value="1"/>
</dbReference>
<dbReference type="CDD" id="cd00093">
    <property type="entry name" value="HTH_XRE"/>
    <property type="match status" value="1"/>
</dbReference>
<dbReference type="Gene3D" id="1.10.260.40">
    <property type="entry name" value="lambda repressor-like DNA-binding domains"/>
    <property type="match status" value="1"/>
</dbReference>
<dbReference type="CDD" id="cd06529">
    <property type="entry name" value="S24_LexA-like"/>
    <property type="match status" value="1"/>
</dbReference>
<evidence type="ECO:0000256" key="3">
    <source>
        <dbReference type="ARBA" id="ARBA00023163"/>
    </source>
</evidence>
<keyword evidence="2" id="KW-0238">DNA-binding</keyword>
<proteinExistence type="predicted"/>
<dbReference type="Gene3D" id="2.10.109.10">
    <property type="entry name" value="Umud Fragment, subunit A"/>
    <property type="match status" value="1"/>
</dbReference>
<dbReference type="PANTHER" id="PTHR40661">
    <property type="match status" value="1"/>
</dbReference>
<accession>A0A380Q9P9</accession>
<sequence>MFKNTNMKIKDMAMSERIRMQMQKLNLKSKDIIEATKASKGAVSQWVNGGGCPSSQYIAPLAKVLNVSEQWLLQGGMQRYKPQLTNVRELQRIPLLSLQQAGAWSDLMSQDLAAFEDWIAVAEDVSPFSFAIKMDNDSMVSATGNVTIPQGATVIVDPTQTPSAGRIVIALLDDKETVTIKKLSIDGPNIYLVPLNSNYRAIQIENLSQVIGVCLRVLSNLP</sequence>
<dbReference type="InterPro" id="IPR039418">
    <property type="entry name" value="LexA-like"/>
</dbReference>
<dbReference type="AlphaFoldDB" id="A0A380Q9P9"/>